<reference evidence="2 3" key="1">
    <citation type="submission" date="2024-10" db="EMBL/GenBank/DDBJ databases">
        <title>The Natural Products Discovery Center: Release of the First 8490 Sequenced Strains for Exploring Actinobacteria Biosynthetic Diversity.</title>
        <authorList>
            <person name="Kalkreuter E."/>
            <person name="Kautsar S.A."/>
            <person name="Yang D."/>
            <person name="Bader C.D."/>
            <person name="Teijaro C.N."/>
            <person name="Fluegel L."/>
            <person name="Davis C.M."/>
            <person name="Simpson J.R."/>
            <person name="Lauterbach L."/>
            <person name="Steele A.D."/>
            <person name="Gui C."/>
            <person name="Meng S."/>
            <person name="Li G."/>
            <person name="Viehrig K."/>
            <person name="Ye F."/>
            <person name="Su P."/>
            <person name="Kiefer A.F."/>
            <person name="Nichols A."/>
            <person name="Cepeda A.J."/>
            <person name="Yan W."/>
            <person name="Fan B."/>
            <person name="Jiang Y."/>
            <person name="Adhikari A."/>
            <person name="Zheng C.-J."/>
            <person name="Schuster L."/>
            <person name="Cowan T.M."/>
            <person name="Smanski M.J."/>
            <person name="Chevrette M.G."/>
            <person name="De Carvalho L.P.S."/>
            <person name="Shen B."/>
        </authorList>
    </citation>
    <scope>NUCLEOTIDE SEQUENCE [LARGE SCALE GENOMIC DNA]</scope>
    <source>
        <strain evidence="2 3">NPDC007147</strain>
    </source>
</reference>
<keyword evidence="1" id="KW-0732">Signal</keyword>
<dbReference type="GO" id="GO:0016787">
    <property type="term" value="F:hydrolase activity"/>
    <property type="evidence" value="ECO:0007669"/>
    <property type="project" value="UniProtKB-KW"/>
</dbReference>
<protein>
    <submittedName>
        <fullName evidence="2">Poly-gamma-glutamate hydrolase family protein</fullName>
    </submittedName>
</protein>
<dbReference type="Pfam" id="PF05908">
    <property type="entry name" value="Gamma_PGA_hydro"/>
    <property type="match status" value="1"/>
</dbReference>
<dbReference type="Gene3D" id="3.40.630.100">
    <property type="entry name" value="Poly-gamma-glutamate hydrolase, zinc-binding motif"/>
    <property type="match status" value="1"/>
</dbReference>
<dbReference type="InterPro" id="IPR008585">
    <property type="entry name" value="Gamma_PGA_hydro"/>
</dbReference>
<proteinExistence type="predicted"/>
<evidence type="ECO:0000256" key="1">
    <source>
        <dbReference type="SAM" id="SignalP"/>
    </source>
</evidence>
<organism evidence="2 3">
    <name type="scientific">Streptomyces kebangsaanensis</name>
    <dbReference type="NCBI Taxonomy" id="864058"/>
    <lineage>
        <taxon>Bacteria</taxon>
        <taxon>Bacillati</taxon>
        <taxon>Actinomycetota</taxon>
        <taxon>Actinomycetes</taxon>
        <taxon>Kitasatosporales</taxon>
        <taxon>Streptomycetaceae</taxon>
        <taxon>Streptomyces</taxon>
    </lineage>
</organism>
<keyword evidence="3" id="KW-1185">Reference proteome</keyword>
<dbReference type="InterPro" id="IPR038128">
    <property type="entry name" value="Gamma_PGA_hydro_sf"/>
</dbReference>
<comment type="caution">
    <text evidence="2">The sequence shown here is derived from an EMBL/GenBank/DDBJ whole genome shotgun (WGS) entry which is preliminary data.</text>
</comment>
<feature type="signal peptide" evidence="1">
    <location>
        <begin position="1"/>
        <end position="31"/>
    </location>
</feature>
<keyword evidence="2" id="KW-0378">Hydrolase</keyword>
<dbReference type="Proteomes" id="UP001601197">
    <property type="component" value="Unassembled WGS sequence"/>
</dbReference>
<dbReference type="EMBL" id="JBIAFJ010000010">
    <property type="protein sequence ID" value="MFE9170690.1"/>
    <property type="molecule type" value="Genomic_DNA"/>
</dbReference>
<name>A0ABW6KS02_9ACTN</name>
<feature type="chain" id="PRO_5047423939" evidence="1">
    <location>
        <begin position="32"/>
        <end position="280"/>
    </location>
</feature>
<accession>A0ABW6KS02</accession>
<evidence type="ECO:0000313" key="2">
    <source>
        <dbReference type="EMBL" id="MFE9170690.1"/>
    </source>
</evidence>
<sequence>MNSRRSLLTVLAAAGLGTALPAALGAGPASAATDLYASNTDLYRKLAGREGIDFARRYRRHAYTDDDQAGAPGSYGRTAVLALHGGGIESGTSELCLGIAGYDPKNLTPHYGTGAPLYDYWMFEGIRSSGNSELHVTSTHCDDRVALALAAGALNVVSVHGCTAAQAGAPASRPEAVLIGGRNTVLRRYLREALSAAGVQTIDAAPGDDIAGVSPDNICNRTLLGMGAQLELTTELRAAMFATNTVKGRAGSVNAEFWRFADAVRAAVARMEADPSQVIL</sequence>
<evidence type="ECO:0000313" key="3">
    <source>
        <dbReference type="Proteomes" id="UP001601197"/>
    </source>
</evidence>
<gene>
    <name evidence="2" type="ORF">ACFYNZ_14380</name>
</gene>
<dbReference type="InterPro" id="IPR006311">
    <property type="entry name" value="TAT_signal"/>
</dbReference>
<dbReference type="PROSITE" id="PS51318">
    <property type="entry name" value="TAT"/>
    <property type="match status" value="1"/>
</dbReference>
<dbReference type="RefSeq" id="WP_388347112.1">
    <property type="nucleotide sequence ID" value="NZ_JBIAFJ010000010.1"/>
</dbReference>